<accession>A0A1H3Y4B3</accession>
<organism evidence="1 2">
    <name type="scientific">Alistipes timonensis JC136</name>
    <dbReference type="NCBI Taxonomy" id="1033731"/>
    <lineage>
        <taxon>Bacteria</taxon>
        <taxon>Pseudomonadati</taxon>
        <taxon>Bacteroidota</taxon>
        <taxon>Bacteroidia</taxon>
        <taxon>Bacteroidales</taxon>
        <taxon>Rikenellaceae</taxon>
        <taxon>Alistipes</taxon>
    </lineage>
</organism>
<sequence>MQGIPCDGKWQFWFRQTLKGKVTSYGNGGRSSGYHEGCAFRKMTLTMDADDIYDKGLKYESLVNPANNVDMSVQLPICDIPAIPNDHLLYALYFLNGQNKPTRLWHTKGRTDYDTLVGHIVQGALRFKQLPSRRITDEIFTGQHVDMNSIM</sequence>
<reference evidence="1 2" key="1">
    <citation type="submission" date="2016-10" db="EMBL/GenBank/DDBJ databases">
        <authorList>
            <person name="de Groot N.N."/>
        </authorList>
    </citation>
    <scope>NUCLEOTIDE SEQUENCE [LARGE SCALE GENOMIC DNA]</scope>
    <source>
        <strain evidence="1 2">DSM 25383</strain>
    </source>
</reference>
<proteinExistence type="predicted"/>
<evidence type="ECO:0000313" key="1">
    <source>
        <dbReference type="EMBL" id="SEA06403.1"/>
    </source>
</evidence>
<dbReference type="Proteomes" id="UP000183253">
    <property type="component" value="Unassembled WGS sequence"/>
</dbReference>
<evidence type="ECO:0000313" key="2">
    <source>
        <dbReference type="Proteomes" id="UP000183253"/>
    </source>
</evidence>
<gene>
    <name evidence="1" type="ORF">SAMN05444145_101439</name>
</gene>
<dbReference type="AlphaFoldDB" id="A0A1H3Y4B3"/>
<protein>
    <submittedName>
        <fullName evidence="1">Uncharacterized protein</fullName>
    </submittedName>
</protein>
<dbReference type="STRING" id="1033731.SAMN05444145_101439"/>
<dbReference type="EMBL" id="FNRI01000001">
    <property type="protein sequence ID" value="SEA06403.1"/>
    <property type="molecule type" value="Genomic_DNA"/>
</dbReference>
<name>A0A1H3Y4B3_9BACT</name>
<keyword evidence="2" id="KW-1185">Reference proteome</keyword>